<evidence type="ECO:0000256" key="1">
    <source>
        <dbReference type="ARBA" id="ARBA00005260"/>
    </source>
</evidence>
<dbReference type="PANTHER" id="PTHR33677:SF3">
    <property type="entry name" value="COPPER-SENSING TRANSCRIPTIONAL REPRESSOR RICR"/>
    <property type="match status" value="1"/>
</dbReference>
<comment type="similarity">
    <text evidence="1">Belongs to the FrmR/RcnR family.</text>
</comment>
<dbReference type="GO" id="GO:0046872">
    <property type="term" value="F:metal ion binding"/>
    <property type="evidence" value="ECO:0007669"/>
    <property type="project" value="InterPro"/>
</dbReference>
<dbReference type="GO" id="GO:0003677">
    <property type="term" value="F:DNA binding"/>
    <property type="evidence" value="ECO:0007669"/>
    <property type="project" value="InterPro"/>
</dbReference>
<dbReference type="Pfam" id="PF02583">
    <property type="entry name" value="Trns_repr_metal"/>
    <property type="match status" value="1"/>
</dbReference>
<dbReference type="Proteomes" id="UP000188181">
    <property type="component" value="Chromosome"/>
</dbReference>
<dbReference type="EMBL" id="CP019646">
    <property type="protein sequence ID" value="AQQ71241.1"/>
    <property type="molecule type" value="Genomic_DNA"/>
</dbReference>
<dbReference type="PANTHER" id="PTHR33677">
    <property type="entry name" value="TRANSCRIPTIONAL REPRESSOR FRMR-RELATED"/>
    <property type="match status" value="1"/>
</dbReference>
<organism evidence="2 3">
    <name type="scientific">Limihaloglobus sulfuriphilus</name>
    <dbReference type="NCBI Taxonomy" id="1851148"/>
    <lineage>
        <taxon>Bacteria</taxon>
        <taxon>Pseudomonadati</taxon>
        <taxon>Planctomycetota</taxon>
        <taxon>Phycisphaerae</taxon>
        <taxon>Sedimentisphaerales</taxon>
        <taxon>Sedimentisphaeraceae</taxon>
        <taxon>Limihaloglobus</taxon>
    </lineage>
</organism>
<reference evidence="3" key="1">
    <citation type="submission" date="2017-02" db="EMBL/GenBank/DDBJ databases">
        <title>Comparative genomics and description of representatives of a novel lineage of planctomycetes thriving in anoxic sediments.</title>
        <authorList>
            <person name="Spring S."/>
            <person name="Bunk B."/>
            <person name="Sproer C."/>
        </authorList>
    </citation>
    <scope>NUCLEOTIDE SEQUENCE [LARGE SCALE GENOMIC DNA]</scope>
    <source>
        <strain evidence="3">SM-Chi-D1</strain>
    </source>
</reference>
<gene>
    <name evidence="2" type="primary">csoR</name>
    <name evidence="2" type="ORF">SMSP2_01607</name>
</gene>
<keyword evidence="3" id="KW-1185">Reference proteome</keyword>
<dbReference type="GO" id="GO:0045892">
    <property type="term" value="P:negative regulation of DNA-templated transcription"/>
    <property type="evidence" value="ECO:0007669"/>
    <property type="project" value="UniProtKB-ARBA"/>
</dbReference>
<dbReference type="KEGG" id="pbas:SMSP2_01607"/>
<evidence type="ECO:0000313" key="3">
    <source>
        <dbReference type="Proteomes" id="UP000188181"/>
    </source>
</evidence>
<dbReference type="STRING" id="1851148.SMSP2_01607"/>
<name>A0A1Q2MEW3_9BACT</name>
<evidence type="ECO:0000313" key="2">
    <source>
        <dbReference type="EMBL" id="AQQ71241.1"/>
    </source>
</evidence>
<dbReference type="InterPro" id="IPR003735">
    <property type="entry name" value="Metal_Tscrpt_repr"/>
</dbReference>
<proteinExistence type="inferred from homology"/>
<dbReference type="RefSeq" id="WP_146683437.1">
    <property type="nucleotide sequence ID" value="NZ_CP019646.1"/>
</dbReference>
<sequence>MAKNPDHTDNMAALRRIEGQVRGVQKMITERKYCIDILMQISAIKGALSSVESKILKKHFHNCVANTMKDGGEADKEEKLDEIFKLIQRIKGA</sequence>
<dbReference type="Gene3D" id="1.20.58.1000">
    <property type="entry name" value="Metal-sensitive repressor, helix protomer"/>
    <property type="match status" value="1"/>
</dbReference>
<dbReference type="AlphaFoldDB" id="A0A1Q2MEW3"/>
<accession>A0A1Q2MEW3</accession>
<dbReference type="OrthoDB" id="9811244at2"/>
<dbReference type="CDD" id="cd10148">
    <property type="entry name" value="CsoR-like_DUF156"/>
    <property type="match status" value="1"/>
</dbReference>
<protein>
    <submittedName>
        <fullName evidence="2">Copper-sensitive operon repressor</fullName>
    </submittedName>
</protein>
<dbReference type="InterPro" id="IPR038390">
    <property type="entry name" value="Metal_Tscrpt_repr_sf"/>
</dbReference>